<evidence type="ECO:0000256" key="9">
    <source>
        <dbReference type="ARBA" id="ARBA00023125"/>
    </source>
</evidence>
<dbReference type="PANTHER" id="PTHR33202">
    <property type="entry name" value="ZINC UPTAKE REGULATION PROTEIN"/>
    <property type="match status" value="1"/>
</dbReference>
<dbReference type="Gene3D" id="1.10.10.10">
    <property type="entry name" value="Winged helix-like DNA-binding domain superfamily/Winged helix DNA-binding domain"/>
    <property type="match status" value="1"/>
</dbReference>
<evidence type="ECO:0000256" key="5">
    <source>
        <dbReference type="ARBA" id="ARBA00022491"/>
    </source>
</evidence>
<evidence type="ECO:0000256" key="3">
    <source>
        <dbReference type="ARBA" id="ARBA00020910"/>
    </source>
</evidence>
<keyword evidence="4" id="KW-0963">Cytoplasm</keyword>
<name>A0A368JWI5_9HYPH</name>
<dbReference type="OrthoDB" id="9800477at2"/>
<keyword evidence="10" id="KW-0804">Transcription</keyword>
<keyword evidence="9" id="KW-0238">DNA-binding</keyword>
<evidence type="ECO:0000256" key="4">
    <source>
        <dbReference type="ARBA" id="ARBA00022490"/>
    </source>
</evidence>
<evidence type="ECO:0000256" key="1">
    <source>
        <dbReference type="ARBA" id="ARBA00004496"/>
    </source>
</evidence>
<dbReference type="InterPro" id="IPR002481">
    <property type="entry name" value="FUR"/>
</dbReference>
<dbReference type="EMBL" id="QOZG01000028">
    <property type="protein sequence ID" value="RCS21536.1"/>
    <property type="molecule type" value="Genomic_DNA"/>
</dbReference>
<proteinExistence type="inferred from homology"/>
<evidence type="ECO:0000256" key="8">
    <source>
        <dbReference type="ARBA" id="ARBA00023015"/>
    </source>
</evidence>
<reference evidence="11 12" key="1">
    <citation type="submission" date="2018-07" db="EMBL/GenBank/DDBJ databases">
        <title>The draft genome of Phyllobacterium salinisoli.</title>
        <authorList>
            <person name="Liu L."/>
            <person name="Li L."/>
            <person name="Zhang X."/>
            <person name="Liang L."/>
        </authorList>
    </citation>
    <scope>NUCLEOTIDE SEQUENCE [LARGE SCALE GENOMIC DNA]</scope>
    <source>
        <strain evidence="11 12">LLAN61</strain>
    </source>
</reference>
<keyword evidence="12" id="KW-1185">Reference proteome</keyword>
<organism evidence="11 12">
    <name type="scientific">Phyllobacterium salinisoli</name>
    <dbReference type="NCBI Taxonomy" id="1899321"/>
    <lineage>
        <taxon>Bacteria</taxon>
        <taxon>Pseudomonadati</taxon>
        <taxon>Pseudomonadota</taxon>
        <taxon>Alphaproteobacteria</taxon>
        <taxon>Hyphomicrobiales</taxon>
        <taxon>Phyllobacteriaceae</taxon>
        <taxon>Phyllobacterium</taxon>
    </lineage>
</organism>
<dbReference type="FunFam" id="1.10.10.10:FF:000007">
    <property type="entry name" value="Ferric uptake regulation protein"/>
    <property type="match status" value="1"/>
</dbReference>
<dbReference type="NCBIfam" id="NF045678">
    <property type="entry name" value="TransRegIrrA"/>
    <property type="match status" value="1"/>
</dbReference>
<dbReference type="InterPro" id="IPR036390">
    <property type="entry name" value="WH_DNA-bd_sf"/>
</dbReference>
<gene>
    <name evidence="11" type="ORF">DUT91_23485</name>
</gene>
<dbReference type="GO" id="GO:0008270">
    <property type="term" value="F:zinc ion binding"/>
    <property type="evidence" value="ECO:0007669"/>
    <property type="project" value="TreeGrafter"/>
</dbReference>
<dbReference type="CDD" id="cd07153">
    <property type="entry name" value="Fur_like"/>
    <property type="match status" value="1"/>
</dbReference>
<keyword evidence="6" id="KW-0479">Metal-binding</keyword>
<dbReference type="InterPro" id="IPR036388">
    <property type="entry name" value="WH-like_DNA-bd_sf"/>
</dbReference>
<dbReference type="GO" id="GO:0003700">
    <property type="term" value="F:DNA-binding transcription factor activity"/>
    <property type="evidence" value="ECO:0007669"/>
    <property type="project" value="InterPro"/>
</dbReference>
<evidence type="ECO:0000313" key="11">
    <source>
        <dbReference type="EMBL" id="RCS21536.1"/>
    </source>
</evidence>
<comment type="similarity">
    <text evidence="2">Belongs to the Fur family.</text>
</comment>
<evidence type="ECO:0000313" key="12">
    <source>
        <dbReference type="Proteomes" id="UP000253420"/>
    </source>
</evidence>
<dbReference type="Proteomes" id="UP000253420">
    <property type="component" value="Unassembled WGS sequence"/>
</dbReference>
<dbReference type="AlphaFoldDB" id="A0A368JWI5"/>
<dbReference type="GO" id="GO:0045892">
    <property type="term" value="P:negative regulation of DNA-templated transcription"/>
    <property type="evidence" value="ECO:0007669"/>
    <property type="project" value="TreeGrafter"/>
</dbReference>
<dbReference type="GO" id="GO:0000976">
    <property type="term" value="F:transcription cis-regulatory region binding"/>
    <property type="evidence" value="ECO:0007669"/>
    <property type="project" value="TreeGrafter"/>
</dbReference>
<evidence type="ECO:0000256" key="6">
    <source>
        <dbReference type="ARBA" id="ARBA00022723"/>
    </source>
</evidence>
<keyword evidence="5" id="KW-0678">Repressor</keyword>
<dbReference type="PANTHER" id="PTHR33202:SF7">
    <property type="entry name" value="FERRIC UPTAKE REGULATION PROTEIN"/>
    <property type="match status" value="1"/>
</dbReference>
<keyword evidence="8" id="KW-0805">Transcription regulation</keyword>
<dbReference type="GO" id="GO:1900376">
    <property type="term" value="P:regulation of secondary metabolite biosynthetic process"/>
    <property type="evidence" value="ECO:0007669"/>
    <property type="project" value="TreeGrafter"/>
</dbReference>
<sequence>MRKRIETAPGTQDAPVETVRAILKQAGLRPTRQRLALGRLLFRAEHCHVTVDDLHGNMLDRGMRLSLATVYNTLNQFAHSGLVRKVAIPGGPSYFDTDAGDHQHFYIEEEGRIIDVPAGSVVLGQLPAPPESYAIAGVDVVVRLRRVEAVATTPCTRCGKCRAAFREPETAGVPRQLCGYSDKD</sequence>
<evidence type="ECO:0000256" key="7">
    <source>
        <dbReference type="ARBA" id="ARBA00022833"/>
    </source>
</evidence>
<keyword evidence="7" id="KW-0862">Zinc</keyword>
<dbReference type="Pfam" id="PF01475">
    <property type="entry name" value="FUR"/>
    <property type="match status" value="1"/>
</dbReference>
<dbReference type="SUPFAM" id="SSF46785">
    <property type="entry name" value="Winged helix' DNA-binding domain"/>
    <property type="match status" value="1"/>
</dbReference>
<evidence type="ECO:0000256" key="2">
    <source>
        <dbReference type="ARBA" id="ARBA00007957"/>
    </source>
</evidence>
<evidence type="ECO:0000256" key="10">
    <source>
        <dbReference type="ARBA" id="ARBA00023163"/>
    </source>
</evidence>
<accession>A0A368JWI5</accession>
<comment type="subcellular location">
    <subcellularLocation>
        <location evidence="1">Cytoplasm</location>
    </subcellularLocation>
</comment>
<protein>
    <recommendedName>
        <fullName evidence="3">Ferric uptake regulation protein</fullName>
    </recommendedName>
</protein>
<dbReference type="GO" id="GO:0005737">
    <property type="term" value="C:cytoplasm"/>
    <property type="evidence" value="ECO:0007669"/>
    <property type="project" value="UniProtKB-SubCell"/>
</dbReference>
<comment type="caution">
    <text evidence="11">The sequence shown here is derived from an EMBL/GenBank/DDBJ whole genome shotgun (WGS) entry which is preliminary data.</text>
</comment>